<name>G4ZWY3_PHYSP</name>
<dbReference type="Pfam" id="PF13637">
    <property type="entry name" value="Ank_4"/>
    <property type="match status" value="2"/>
</dbReference>
<accession>G4ZWY3</accession>
<dbReference type="GeneID" id="20659664"/>
<dbReference type="KEGG" id="psoj:PHYSODRAFT_515391"/>
<gene>
    <name evidence="1" type="ORF">PHYSODRAFT_515391</name>
</gene>
<feature type="non-terminal residue" evidence="1">
    <location>
        <position position="1"/>
    </location>
</feature>
<dbReference type="PANTHER" id="PTHR46586">
    <property type="entry name" value="ANKYRIN REPEAT-CONTAINING PROTEIN"/>
    <property type="match status" value="1"/>
</dbReference>
<protein>
    <submittedName>
        <fullName evidence="1">Uncharacterized protein</fullName>
    </submittedName>
</protein>
<dbReference type="Pfam" id="PF12796">
    <property type="entry name" value="Ank_2"/>
    <property type="match status" value="1"/>
</dbReference>
<dbReference type="EMBL" id="JH159157">
    <property type="protein sequence ID" value="EGZ11754.1"/>
    <property type="molecule type" value="Genomic_DNA"/>
</dbReference>
<dbReference type="AlphaFoldDB" id="G4ZWY3"/>
<dbReference type="Proteomes" id="UP000002640">
    <property type="component" value="Unassembled WGS sequence"/>
</dbReference>
<dbReference type="PANTHER" id="PTHR46586:SF3">
    <property type="entry name" value="ANKYRIN REPEAT-CONTAINING PROTEIN"/>
    <property type="match status" value="1"/>
</dbReference>
<dbReference type="InterPro" id="IPR002110">
    <property type="entry name" value="Ankyrin_rpt"/>
</dbReference>
<dbReference type="InterPro" id="IPR052050">
    <property type="entry name" value="SecEffector_AnkRepeat"/>
</dbReference>
<sequence>VREAAKGGHLWILQLLDADQAHGDIQWGGEWATKCLSDAAEGGHWDLVKWLYERIDVEDAMYVFDDALNEACEHAHISVIEWLLENDDHGQSHGPSYAMFSAAKFGRLEVVKWLWERITLFTRANGTAMDIAATNGHLKVMDRIETESRDKLKRRAKKVCQRGRYPCCTTAAMDGAAANGHLDVVKWLHAYRWEGCTTSATDRAAANGHLRVVQWLHWHKNDDGATTDTMDIVACRHFHLPSCSGTKTMNCCLTATPPSFYEDQLATLSWLSWNSLEGCTAKAMDGAAANGNVQVLRLLHDRRSECTTKAMDSAAGGDHLDTVQWLHANRSEGCTTNAMDDAASAGHLKVVQWLHANRPEGCTAKAMNMAAAHGHLGVVKWLLEHRAEVAIIPAMEHAIVCKKLEVMWFLDAQRIDHSVRYAIISAITACMY</sequence>
<evidence type="ECO:0000313" key="2">
    <source>
        <dbReference type="Proteomes" id="UP000002640"/>
    </source>
</evidence>
<evidence type="ECO:0000313" key="1">
    <source>
        <dbReference type="EMBL" id="EGZ11754.1"/>
    </source>
</evidence>
<proteinExistence type="predicted"/>
<dbReference type="SMR" id="G4ZWY3"/>
<dbReference type="InterPro" id="IPR036770">
    <property type="entry name" value="Ankyrin_rpt-contain_sf"/>
</dbReference>
<dbReference type="Gene3D" id="1.25.40.20">
    <property type="entry name" value="Ankyrin repeat-containing domain"/>
    <property type="match status" value="3"/>
</dbReference>
<dbReference type="SUPFAM" id="SSF48403">
    <property type="entry name" value="Ankyrin repeat"/>
    <property type="match status" value="1"/>
</dbReference>
<dbReference type="InParanoid" id="G4ZWY3"/>
<keyword evidence="2" id="KW-1185">Reference proteome</keyword>
<organism evidence="1 2">
    <name type="scientific">Phytophthora sojae (strain P6497)</name>
    <name type="common">Soybean stem and root rot agent</name>
    <name type="synonym">Phytophthora megasperma f. sp. glycines</name>
    <dbReference type="NCBI Taxonomy" id="1094619"/>
    <lineage>
        <taxon>Eukaryota</taxon>
        <taxon>Sar</taxon>
        <taxon>Stramenopiles</taxon>
        <taxon>Oomycota</taxon>
        <taxon>Peronosporomycetes</taxon>
        <taxon>Peronosporales</taxon>
        <taxon>Peronosporaceae</taxon>
        <taxon>Phytophthora</taxon>
    </lineage>
</organism>
<reference evidence="1 2" key="1">
    <citation type="journal article" date="2006" name="Science">
        <title>Phytophthora genome sequences uncover evolutionary origins and mechanisms of pathogenesis.</title>
        <authorList>
            <person name="Tyler B.M."/>
            <person name="Tripathy S."/>
            <person name="Zhang X."/>
            <person name="Dehal P."/>
            <person name="Jiang R.H."/>
            <person name="Aerts A."/>
            <person name="Arredondo F.D."/>
            <person name="Baxter L."/>
            <person name="Bensasson D."/>
            <person name="Beynon J.L."/>
            <person name="Chapman J."/>
            <person name="Damasceno C.M."/>
            <person name="Dorrance A.E."/>
            <person name="Dou D."/>
            <person name="Dickerman A.W."/>
            <person name="Dubchak I.L."/>
            <person name="Garbelotto M."/>
            <person name="Gijzen M."/>
            <person name="Gordon S.G."/>
            <person name="Govers F."/>
            <person name="Grunwald N.J."/>
            <person name="Huang W."/>
            <person name="Ivors K.L."/>
            <person name="Jones R.W."/>
            <person name="Kamoun S."/>
            <person name="Krampis K."/>
            <person name="Lamour K.H."/>
            <person name="Lee M.K."/>
            <person name="McDonald W.H."/>
            <person name="Medina M."/>
            <person name="Meijer H.J."/>
            <person name="Nordberg E.K."/>
            <person name="Maclean D.J."/>
            <person name="Ospina-Giraldo M.D."/>
            <person name="Morris P.F."/>
            <person name="Phuntumart V."/>
            <person name="Putnam N.H."/>
            <person name="Rash S."/>
            <person name="Rose J.K."/>
            <person name="Sakihama Y."/>
            <person name="Salamov A.A."/>
            <person name="Savidor A."/>
            <person name="Scheuring C.F."/>
            <person name="Smith B.M."/>
            <person name="Sobral B.W."/>
            <person name="Terry A."/>
            <person name="Torto-Alalibo T.A."/>
            <person name="Win J."/>
            <person name="Xu Z."/>
            <person name="Zhang H."/>
            <person name="Grigoriev I.V."/>
            <person name="Rokhsar D.S."/>
            <person name="Boore J.L."/>
        </authorList>
    </citation>
    <scope>NUCLEOTIDE SEQUENCE [LARGE SCALE GENOMIC DNA]</scope>
    <source>
        <strain evidence="1 2">P6497</strain>
    </source>
</reference>
<dbReference type="RefSeq" id="XP_009532087.1">
    <property type="nucleotide sequence ID" value="XM_009533792.1"/>
</dbReference>